<dbReference type="Pfam" id="PF00089">
    <property type="entry name" value="Trypsin"/>
    <property type="match status" value="1"/>
</dbReference>
<dbReference type="GO" id="GO:0004252">
    <property type="term" value="F:serine-type endopeptidase activity"/>
    <property type="evidence" value="ECO:0007669"/>
    <property type="project" value="InterPro"/>
</dbReference>
<name>A0A0F6TB42_9CORY</name>
<dbReference type="GO" id="GO:0006508">
    <property type="term" value="P:proteolysis"/>
    <property type="evidence" value="ECO:0007669"/>
    <property type="project" value="InterPro"/>
</dbReference>
<protein>
    <submittedName>
        <fullName evidence="3">Trypsin</fullName>
    </submittedName>
</protein>
<dbReference type="InterPro" id="IPR018114">
    <property type="entry name" value="TRYPSIN_HIS"/>
</dbReference>
<dbReference type="Proteomes" id="UP000033566">
    <property type="component" value="Chromosome"/>
</dbReference>
<evidence type="ECO:0000313" key="3">
    <source>
        <dbReference type="EMBL" id="AKE39591.1"/>
    </source>
</evidence>
<evidence type="ECO:0000313" key="4">
    <source>
        <dbReference type="Proteomes" id="UP000033566"/>
    </source>
</evidence>
<dbReference type="PROSITE" id="PS00135">
    <property type="entry name" value="TRYPSIN_SER"/>
    <property type="match status" value="1"/>
</dbReference>
<dbReference type="SUPFAM" id="SSF50494">
    <property type="entry name" value="Trypsin-like serine proteases"/>
    <property type="match status" value="1"/>
</dbReference>
<evidence type="ECO:0000259" key="2">
    <source>
        <dbReference type="Pfam" id="PF00089"/>
    </source>
</evidence>
<dbReference type="PROSITE" id="PS00134">
    <property type="entry name" value="TRYPSIN_HIS"/>
    <property type="match status" value="1"/>
</dbReference>
<reference evidence="3 4" key="1">
    <citation type="journal article" date="2015" name="Genome Announc.">
        <title>Complete Genome Sequence of Corynebacterium camporealensis DSM 44610, Isolated from the Milk of a Manchega Sheep with Subclinical Mastitis.</title>
        <authorList>
            <person name="Ruckert C."/>
            <person name="Albersmeier A."/>
            <person name="Winkler A."/>
            <person name="Tauch A."/>
        </authorList>
    </citation>
    <scope>NUCLEOTIDE SEQUENCE [LARGE SCALE GENOMIC DNA]</scope>
    <source>
        <strain evidence="3 4">DSM 44610</strain>
    </source>
</reference>
<dbReference type="EMBL" id="CP011311">
    <property type="protein sequence ID" value="AKE39591.1"/>
    <property type="molecule type" value="Genomic_DNA"/>
</dbReference>
<evidence type="ECO:0000256" key="1">
    <source>
        <dbReference type="SAM" id="MobiDB-lite"/>
    </source>
</evidence>
<feature type="domain" description="Peptidase S1" evidence="2">
    <location>
        <begin position="130"/>
        <end position="276"/>
    </location>
</feature>
<dbReference type="KEGG" id="ccj:UL81_08185"/>
<sequence length="317" mass="33522">MKTTPLATKTALVSSLNNRRWRMLQCGGAILGAAALLVGCGSIPQLSDATDNLEDRIAEAWNNAEETDAEHEALSSEAAPEPDPIDINVAPLPPGTALDISAHEPTPGSSFNFQICTAAWSFQLEDGRTIAVTASHCAQEGETVWAGNQDGRFEYPSEPIGKVIYSDLYAEDSHGLDVAFVELYRDEAYYTPRWMETTVDASGALPDDVCKFGRVTGETCGPLTSEAVTARLHAGDQEIDAFGARAEVCGTRGDSGGAVFADINGKETIVGLVSGTTELLGEGESCAHHPDMEMSFTVASDVLAIVPVVLGSNVVRT</sequence>
<dbReference type="InterPro" id="IPR033116">
    <property type="entry name" value="TRYPSIN_SER"/>
</dbReference>
<feature type="region of interest" description="Disordered" evidence="1">
    <location>
        <begin position="65"/>
        <end position="84"/>
    </location>
</feature>
<proteinExistence type="predicted"/>
<dbReference type="InterPro" id="IPR043504">
    <property type="entry name" value="Peptidase_S1_PA_chymotrypsin"/>
</dbReference>
<dbReference type="InterPro" id="IPR009003">
    <property type="entry name" value="Peptidase_S1_PA"/>
</dbReference>
<accession>A0A0F6TB42</accession>
<dbReference type="AlphaFoldDB" id="A0A0F6TB42"/>
<dbReference type="InterPro" id="IPR001254">
    <property type="entry name" value="Trypsin_dom"/>
</dbReference>
<dbReference type="PATRIC" id="fig|161896.4.peg.1604"/>
<keyword evidence="4" id="KW-1185">Reference proteome</keyword>
<dbReference type="Gene3D" id="2.40.10.10">
    <property type="entry name" value="Trypsin-like serine proteases"/>
    <property type="match status" value="2"/>
</dbReference>
<gene>
    <name evidence="3" type="ORF">UL81_08185</name>
</gene>
<organism evidence="3 4">
    <name type="scientific">Corynebacterium camporealensis</name>
    <dbReference type="NCBI Taxonomy" id="161896"/>
    <lineage>
        <taxon>Bacteria</taxon>
        <taxon>Bacillati</taxon>
        <taxon>Actinomycetota</taxon>
        <taxon>Actinomycetes</taxon>
        <taxon>Mycobacteriales</taxon>
        <taxon>Corynebacteriaceae</taxon>
        <taxon>Corynebacterium</taxon>
    </lineage>
</organism>
<dbReference type="HOGENOM" id="CLU_078178_0_0_11"/>